<name>A0AAE3KX29_9BACT</name>
<keyword evidence="3" id="KW-1185">Reference proteome</keyword>
<reference evidence="2 3" key="1">
    <citation type="submission" date="2018-11" db="EMBL/GenBank/DDBJ databases">
        <title>Novel bacteria species description.</title>
        <authorList>
            <person name="Han J.-H."/>
        </authorList>
    </citation>
    <scope>NUCLEOTIDE SEQUENCE [LARGE SCALE GENOMIC DNA]</scope>
    <source>
        <strain evidence="2 3">KCTC23259</strain>
    </source>
</reference>
<evidence type="ECO:0000313" key="3">
    <source>
        <dbReference type="Proteomes" id="UP001204144"/>
    </source>
</evidence>
<dbReference type="EMBL" id="RJUF01000048">
    <property type="protein sequence ID" value="MCP9763945.1"/>
    <property type="molecule type" value="Genomic_DNA"/>
</dbReference>
<sequence length="82" mass="9635">MIAANDLKVRGLKAIEEEMKHFDEVGITVRGKVKYVVMKVEKFDELREYELDKALAEAQQDIKEGRFVNENAEEHINRLWND</sequence>
<gene>
    <name evidence="2" type="ORF">EGI31_13395</name>
</gene>
<dbReference type="SUPFAM" id="SSF143120">
    <property type="entry name" value="YefM-like"/>
    <property type="match status" value="1"/>
</dbReference>
<dbReference type="RefSeq" id="WP_255037705.1">
    <property type="nucleotide sequence ID" value="NZ_RJUF01000048.1"/>
</dbReference>
<comment type="caution">
    <text evidence="2">The sequence shown here is derived from an EMBL/GenBank/DDBJ whole genome shotgun (WGS) entry which is preliminary data.</text>
</comment>
<accession>A0AAE3KX29</accession>
<evidence type="ECO:0000313" key="2">
    <source>
        <dbReference type="EMBL" id="MCP9763945.1"/>
    </source>
</evidence>
<protein>
    <submittedName>
        <fullName evidence="2">Prevent-host-death protein</fullName>
    </submittedName>
</protein>
<dbReference type="AlphaFoldDB" id="A0AAE3KX29"/>
<proteinExistence type="inferred from homology"/>
<organism evidence="2 3">
    <name type="scientific">Lacihabitans soyangensis</name>
    <dbReference type="NCBI Taxonomy" id="869394"/>
    <lineage>
        <taxon>Bacteria</taxon>
        <taxon>Pseudomonadati</taxon>
        <taxon>Bacteroidota</taxon>
        <taxon>Cytophagia</taxon>
        <taxon>Cytophagales</taxon>
        <taxon>Leadbetterellaceae</taxon>
        <taxon>Lacihabitans</taxon>
    </lineage>
</organism>
<comment type="similarity">
    <text evidence="1">Belongs to the phD/YefM antitoxin family.</text>
</comment>
<evidence type="ECO:0000256" key="1">
    <source>
        <dbReference type="ARBA" id="ARBA00009981"/>
    </source>
</evidence>
<dbReference type="Proteomes" id="UP001204144">
    <property type="component" value="Unassembled WGS sequence"/>
</dbReference>
<dbReference type="InterPro" id="IPR036165">
    <property type="entry name" value="YefM-like_sf"/>
</dbReference>